<sequence>MKPDPYHTRAVANTPHHPRRGEPYQRPTRGNACRSSVPPPRVRQVTGDAPAS</sequence>
<proteinExistence type="predicted"/>
<dbReference type="EMBL" id="CADCUQ010001024">
    <property type="protein sequence ID" value="CAA9443850.1"/>
    <property type="molecule type" value="Genomic_DNA"/>
</dbReference>
<evidence type="ECO:0000256" key="1">
    <source>
        <dbReference type="SAM" id="MobiDB-lite"/>
    </source>
</evidence>
<protein>
    <submittedName>
        <fullName evidence="2">Uncharacterized protein</fullName>
    </submittedName>
</protein>
<accession>A0A6J4QG04</accession>
<feature type="region of interest" description="Disordered" evidence="1">
    <location>
        <begin position="1"/>
        <end position="52"/>
    </location>
</feature>
<organism evidence="2">
    <name type="scientific">uncultured Phycisphaerae bacterium</name>
    <dbReference type="NCBI Taxonomy" id="904963"/>
    <lineage>
        <taxon>Bacteria</taxon>
        <taxon>Pseudomonadati</taxon>
        <taxon>Planctomycetota</taxon>
        <taxon>Phycisphaerae</taxon>
        <taxon>environmental samples</taxon>
    </lineage>
</organism>
<gene>
    <name evidence="2" type="ORF">AVDCRST_MAG64-4380</name>
</gene>
<evidence type="ECO:0000313" key="2">
    <source>
        <dbReference type="EMBL" id="CAA9443850.1"/>
    </source>
</evidence>
<name>A0A6J4QG04_9BACT</name>
<reference evidence="2" key="1">
    <citation type="submission" date="2020-02" db="EMBL/GenBank/DDBJ databases">
        <authorList>
            <person name="Meier V. D."/>
        </authorList>
    </citation>
    <scope>NUCLEOTIDE SEQUENCE</scope>
    <source>
        <strain evidence="2">AVDCRST_MAG64</strain>
    </source>
</reference>
<dbReference type="AlphaFoldDB" id="A0A6J4QG04"/>